<comment type="catalytic activity">
    <reaction evidence="1 10">
        <text>2-phosphoglycolate + H2O = glycolate + phosphate</text>
        <dbReference type="Rhea" id="RHEA:14369"/>
        <dbReference type="ChEBI" id="CHEBI:15377"/>
        <dbReference type="ChEBI" id="CHEBI:29805"/>
        <dbReference type="ChEBI" id="CHEBI:43474"/>
        <dbReference type="ChEBI" id="CHEBI:58033"/>
        <dbReference type="EC" id="3.1.3.18"/>
    </reaction>
</comment>
<dbReference type="SFLD" id="SFLDS00003">
    <property type="entry name" value="Haloacid_Dehalogenase"/>
    <property type="match status" value="1"/>
</dbReference>
<gene>
    <name evidence="11" type="ORF">SAMN05216227_10067</name>
</gene>
<dbReference type="SFLD" id="SFLDG01129">
    <property type="entry name" value="C1.5:_HAD__Beta-PGM__Phosphata"/>
    <property type="match status" value="1"/>
</dbReference>
<evidence type="ECO:0000256" key="2">
    <source>
        <dbReference type="ARBA" id="ARBA00001946"/>
    </source>
</evidence>
<keyword evidence="9 10" id="KW-0119">Carbohydrate metabolism</keyword>
<evidence type="ECO:0000256" key="6">
    <source>
        <dbReference type="ARBA" id="ARBA00022723"/>
    </source>
</evidence>
<comment type="cofactor">
    <cofactor evidence="2 10">
        <name>Mg(2+)</name>
        <dbReference type="ChEBI" id="CHEBI:18420"/>
    </cofactor>
</comment>
<dbReference type="InterPro" id="IPR006439">
    <property type="entry name" value="HAD-SF_hydro_IA"/>
</dbReference>
<dbReference type="GO" id="GO:0046872">
    <property type="term" value="F:metal ion binding"/>
    <property type="evidence" value="ECO:0007669"/>
    <property type="project" value="UniProtKB-KW"/>
</dbReference>
<evidence type="ECO:0000256" key="8">
    <source>
        <dbReference type="ARBA" id="ARBA00022842"/>
    </source>
</evidence>
<dbReference type="Gene3D" id="3.40.50.1000">
    <property type="entry name" value="HAD superfamily/HAD-like"/>
    <property type="match status" value="1"/>
</dbReference>
<dbReference type="NCBIfam" id="TIGR01549">
    <property type="entry name" value="HAD-SF-IA-v1"/>
    <property type="match status" value="1"/>
</dbReference>
<keyword evidence="12" id="KW-1185">Reference proteome</keyword>
<keyword evidence="7 10" id="KW-0378">Hydrolase</keyword>
<sequence>MTAVIFDLDGTLIDSAPDIIAASNGLLVEAGYAPLPPAQIKGFIGKGLAYLIQRLLEAVGEVPDGPMFAPMFAKFTIRYETAFDLTTVYPGVVGALEDLAGRGCALGICTNKPLVPTRTVLRHFDLTRHFGVVYGGDSLAVRKPDPAPLQAAAADMGRARVIFVGDSEVDAETAARAGVAFLLFTEGYRKTAVQDLPHRAAFNDFKQLPGLVAHIMEE</sequence>
<dbReference type="EC" id="3.1.3.18" evidence="5 10"/>
<feature type="binding site" evidence="10">
    <location>
        <position position="9"/>
    </location>
    <ligand>
        <name>Mg(2+)</name>
        <dbReference type="ChEBI" id="CHEBI:18420"/>
    </ligand>
</feature>
<dbReference type="RefSeq" id="WP_050518481.1">
    <property type="nucleotide sequence ID" value="NZ_FOCO01000006.1"/>
</dbReference>
<evidence type="ECO:0000256" key="9">
    <source>
        <dbReference type="ARBA" id="ARBA00023277"/>
    </source>
</evidence>
<dbReference type="HAMAP" id="MF_00495">
    <property type="entry name" value="GPH_hydrolase_bact"/>
    <property type="match status" value="1"/>
</dbReference>
<dbReference type="OrthoDB" id="9793014at2"/>
<dbReference type="GO" id="GO:0008967">
    <property type="term" value="F:phosphoglycolate phosphatase activity"/>
    <property type="evidence" value="ECO:0007669"/>
    <property type="project" value="UniProtKB-UniRule"/>
</dbReference>
<feature type="binding site" evidence="10">
    <location>
        <position position="166"/>
    </location>
    <ligand>
        <name>Mg(2+)</name>
        <dbReference type="ChEBI" id="CHEBI:18420"/>
    </ligand>
</feature>
<dbReference type="GO" id="GO:0005829">
    <property type="term" value="C:cytosol"/>
    <property type="evidence" value="ECO:0007669"/>
    <property type="project" value="TreeGrafter"/>
</dbReference>
<protein>
    <recommendedName>
        <fullName evidence="5 10">Phosphoglycolate phosphatase</fullName>
        <shortName evidence="10">PGP</shortName>
        <shortName evidence="10">PGPase</shortName>
        <ecNumber evidence="5 10">3.1.3.18</ecNumber>
    </recommendedName>
</protein>
<dbReference type="InterPro" id="IPR050155">
    <property type="entry name" value="HAD-like_hydrolase_sf"/>
</dbReference>
<feature type="binding site" evidence="10">
    <location>
        <position position="7"/>
    </location>
    <ligand>
        <name>Mg(2+)</name>
        <dbReference type="ChEBI" id="CHEBI:18420"/>
    </ligand>
</feature>
<keyword evidence="8 10" id="KW-0460">Magnesium</keyword>
<evidence type="ECO:0000256" key="4">
    <source>
        <dbReference type="ARBA" id="ARBA00006171"/>
    </source>
</evidence>
<dbReference type="PANTHER" id="PTHR43434">
    <property type="entry name" value="PHOSPHOGLYCOLATE PHOSPHATASE"/>
    <property type="match status" value="1"/>
</dbReference>
<dbReference type="STRING" id="1077947.SAMN05216227_10067"/>
<name>A0A1H8CZD1_9RHOB</name>
<proteinExistence type="inferred from homology"/>
<evidence type="ECO:0000313" key="12">
    <source>
        <dbReference type="Proteomes" id="UP000183002"/>
    </source>
</evidence>
<feature type="active site" description="Nucleophile" evidence="10">
    <location>
        <position position="7"/>
    </location>
</feature>
<dbReference type="PANTHER" id="PTHR43434:SF1">
    <property type="entry name" value="PHOSPHOGLYCOLATE PHOSPHATASE"/>
    <property type="match status" value="1"/>
</dbReference>
<reference evidence="11 12" key="1">
    <citation type="submission" date="2016-10" db="EMBL/GenBank/DDBJ databases">
        <authorList>
            <person name="de Groot N.N."/>
        </authorList>
    </citation>
    <scope>NUCLEOTIDE SEQUENCE [LARGE SCALE GENOMIC DNA]</scope>
    <source>
        <strain evidence="11 12">CGMCC 1.10836</strain>
    </source>
</reference>
<evidence type="ECO:0000313" key="11">
    <source>
        <dbReference type="EMBL" id="SEN00259.1"/>
    </source>
</evidence>
<dbReference type="InterPro" id="IPR023214">
    <property type="entry name" value="HAD_sf"/>
</dbReference>
<comment type="function">
    <text evidence="10">Specifically catalyzes the dephosphorylation of 2-phosphoglycolate. Is involved in the dissimilation of the intracellular 2-phosphoglycolate formed during the DNA repair of 3'-phosphoglycolate ends, a major class of DNA lesions induced by oxidative stress.</text>
</comment>
<dbReference type="GO" id="GO:0046295">
    <property type="term" value="P:glycolate biosynthetic process"/>
    <property type="evidence" value="ECO:0007669"/>
    <property type="project" value="UniProtKB-UniRule"/>
</dbReference>
<dbReference type="Proteomes" id="UP000183002">
    <property type="component" value="Unassembled WGS sequence"/>
</dbReference>
<dbReference type="SUPFAM" id="SSF56784">
    <property type="entry name" value="HAD-like"/>
    <property type="match status" value="1"/>
</dbReference>
<dbReference type="InterPro" id="IPR037512">
    <property type="entry name" value="PGPase_prok"/>
</dbReference>
<dbReference type="AlphaFoldDB" id="A0A1H8CZD1"/>
<dbReference type="UniPathway" id="UPA00865">
    <property type="reaction ID" value="UER00834"/>
</dbReference>
<dbReference type="GO" id="GO:0006281">
    <property type="term" value="P:DNA repair"/>
    <property type="evidence" value="ECO:0007669"/>
    <property type="project" value="TreeGrafter"/>
</dbReference>
<evidence type="ECO:0000256" key="10">
    <source>
        <dbReference type="HAMAP-Rule" id="MF_00495"/>
    </source>
</evidence>
<dbReference type="GO" id="GO:0005975">
    <property type="term" value="P:carbohydrate metabolic process"/>
    <property type="evidence" value="ECO:0007669"/>
    <property type="project" value="InterPro"/>
</dbReference>
<dbReference type="Pfam" id="PF13419">
    <property type="entry name" value="HAD_2"/>
    <property type="match status" value="1"/>
</dbReference>
<keyword evidence="6 10" id="KW-0479">Metal-binding</keyword>
<dbReference type="EMBL" id="FOCO01000006">
    <property type="protein sequence ID" value="SEN00259.1"/>
    <property type="molecule type" value="Genomic_DNA"/>
</dbReference>
<evidence type="ECO:0000256" key="5">
    <source>
        <dbReference type="ARBA" id="ARBA00013078"/>
    </source>
</evidence>
<comment type="pathway">
    <text evidence="3 10">Organic acid metabolism; glycolate biosynthesis; glycolate from 2-phosphoglycolate: step 1/1.</text>
</comment>
<accession>A0A1H8CZD1</accession>
<evidence type="ECO:0000256" key="7">
    <source>
        <dbReference type="ARBA" id="ARBA00022801"/>
    </source>
</evidence>
<dbReference type="Gene3D" id="1.10.150.240">
    <property type="entry name" value="Putative phosphatase, domain 2"/>
    <property type="match status" value="1"/>
</dbReference>
<evidence type="ECO:0000256" key="3">
    <source>
        <dbReference type="ARBA" id="ARBA00004818"/>
    </source>
</evidence>
<dbReference type="InterPro" id="IPR036412">
    <property type="entry name" value="HAD-like_sf"/>
</dbReference>
<evidence type="ECO:0000256" key="1">
    <source>
        <dbReference type="ARBA" id="ARBA00000830"/>
    </source>
</evidence>
<comment type="similarity">
    <text evidence="4 10">Belongs to the HAD-like hydrolase superfamily. CbbY/CbbZ/Gph/YieH family.</text>
</comment>
<dbReference type="InterPro" id="IPR041492">
    <property type="entry name" value="HAD_2"/>
</dbReference>
<dbReference type="NCBIfam" id="TIGR01449">
    <property type="entry name" value="PGP_bact"/>
    <property type="match status" value="1"/>
</dbReference>
<dbReference type="InterPro" id="IPR023198">
    <property type="entry name" value="PGP-like_dom2"/>
</dbReference>
<organism evidence="11 12">
    <name type="scientific">Pseudorhodobacter antarcticus</name>
    <dbReference type="NCBI Taxonomy" id="1077947"/>
    <lineage>
        <taxon>Bacteria</taxon>
        <taxon>Pseudomonadati</taxon>
        <taxon>Pseudomonadota</taxon>
        <taxon>Alphaproteobacteria</taxon>
        <taxon>Rhodobacterales</taxon>
        <taxon>Paracoccaceae</taxon>
        <taxon>Pseudorhodobacter</taxon>
    </lineage>
</organism>